<dbReference type="InterPro" id="IPR005225">
    <property type="entry name" value="Small_GTP-bd"/>
</dbReference>
<dbReference type="EMBL" id="SPLM01000038">
    <property type="protein sequence ID" value="TMW65048.1"/>
    <property type="molecule type" value="Genomic_DNA"/>
</dbReference>
<dbReference type="Pfam" id="PF00071">
    <property type="entry name" value="Ras"/>
    <property type="match status" value="1"/>
</dbReference>
<evidence type="ECO:0000313" key="3">
    <source>
        <dbReference type="EMBL" id="TMW65048.1"/>
    </source>
</evidence>
<dbReference type="InterPro" id="IPR050209">
    <property type="entry name" value="Rab_GTPases_membrane_traffic"/>
</dbReference>
<name>A0A8K1CMJ1_PYTOL</name>
<proteinExistence type="inferred from homology"/>
<dbReference type="SUPFAM" id="SSF52540">
    <property type="entry name" value="P-loop containing nucleoside triphosphate hydrolases"/>
    <property type="match status" value="1"/>
</dbReference>
<dbReference type="PRINTS" id="PR00449">
    <property type="entry name" value="RASTRNSFRMNG"/>
</dbReference>
<reference evidence="3" key="1">
    <citation type="submission" date="2019-03" db="EMBL/GenBank/DDBJ databases">
        <title>Long read genome sequence of the mycoparasitic Pythium oligandrum ATCC 38472 isolated from sugarbeet rhizosphere.</title>
        <authorList>
            <person name="Gaulin E."/>
        </authorList>
    </citation>
    <scope>NUCLEOTIDE SEQUENCE</scope>
    <source>
        <strain evidence="3">ATCC 38472_TT</strain>
    </source>
</reference>
<dbReference type="SMART" id="SM00173">
    <property type="entry name" value="RAS"/>
    <property type="match status" value="1"/>
</dbReference>
<comment type="caution">
    <text evidence="3">The sequence shown here is derived from an EMBL/GenBank/DDBJ whole genome shotgun (WGS) entry which is preliminary data.</text>
</comment>
<keyword evidence="4" id="KW-1185">Reference proteome</keyword>
<dbReference type="AlphaFoldDB" id="A0A8K1CMJ1"/>
<dbReference type="InterPro" id="IPR027417">
    <property type="entry name" value="P-loop_NTPase"/>
</dbReference>
<dbReference type="SMART" id="SM00175">
    <property type="entry name" value="RAB"/>
    <property type="match status" value="1"/>
</dbReference>
<gene>
    <name evidence="3" type="ORF">Poli38472_009215</name>
</gene>
<feature type="region of interest" description="Disordered" evidence="2">
    <location>
        <begin position="456"/>
        <end position="489"/>
    </location>
</feature>
<comment type="similarity">
    <text evidence="1">Belongs to the small GTPase superfamily. Rab family.</text>
</comment>
<dbReference type="PANTHER" id="PTHR47979">
    <property type="entry name" value="DRAB11-RELATED"/>
    <property type="match status" value="1"/>
</dbReference>
<dbReference type="OrthoDB" id="59010at2759"/>
<dbReference type="Proteomes" id="UP000794436">
    <property type="component" value="Unassembled WGS sequence"/>
</dbReference>
<feature type="compositionally biased region" description="Basic residues" evidence="2">
    <location>
        <begin position="471"/>
        <end position="486"/>
    </location>
</feature>
<dbReference type="PROSITE" id="PS50096">
    <property type="entry name" value="IQ"/>
    <property type="match status" value="1"/>
</dbReference>
<dbReference type="NCBIfam" id="TIGR00231">
    <property type="entry name" value="small_GTP"/>
    <property type="match status" value="1"/>
</dbReference>
<evidence type="ECO:0000256" key="2">
    <source>
        <dbReference type="SAM" id="MobiDB-lite"/>
    </source>
</evidence>
<dbReference type="PROSITE" id="PS51421">
    <property type="entry name" value="RAS"/>
    <property type="match status" value="1"/>
</dbReference>
<evidence type="ECO:0000256" key="1">
    <source>
        <dbReference type="ARBA" id="ARBA00006270"/>
    </source>
</evidence>
<feature type="compositionally biased region" description="Acidic residues" evidence="2">
    <location>
        <begin position="697"/>
        <end position="712"/>
    </location>
</feature>
<feature type="region of interest" description="Disordered" evidence="2">
    <location>
        <begin position="690"/>
        <end position="712"/>
    </location>
</feature>
<dbReference type="Gene3D" id="3.40.50.300">
    <property type="entry name" value="P-loop containing nucleotide triphosphate hydrolases"/>
    <property type="match status" value="1"/>
</dbReference>
<dbReference type="GO" id="GO:0005525">
    <property type="term" value="F:GTP binding"/>
    <property type="evidence" value="ECO:0007669"/>
    <property type="project" value="InterPro"/>
</dbReference>
<sequence>MPPAVSPPASPSKGEFVYKIILIGSAAVGKTNLLSVAARGQQFDERSPPTLQPEFVTVKVQRPDWKFGEPNQFLRAQVWDTAGQERYQAISSSHYRRAHGAMVVYDVSNKATFKEVFPGVPGGNQWLRALKDNVDPALLAGVMLVENKTDKLDTKATERPASFAQEDEVKRLLADAVFRDPKEGLGWLHEGDASQTIPYRIANSLMFARTSALSNTCELMELVEKSAFVPDLLRSVQKKTVEYEKTIGVSTVSQALEALIIRIYERSKNMEAGGSKPSGQSFKKQLNELENAFLLAVEPRKPTMETSSRPKKSGGWLSRMKERMLMKLVCCAPPAALLDDYEIEELLATMEEAEPVKTVTVPHIRTRKELMQRKNSATVMPFSPLTKPAASEESGPIVNNKLSARKRFARVRDVLRCALALQKALVRTRQQRAAIRIQQQWRCTRSSISIMTKPVEPELRPEPSDCQVSSPKRRRRIRKHRGRKKTKTIEPAQEAVEELCCSVELVLEEPCLALEPVLEEPCQPTEQVLEEACLPTEPAVEESCTTLVVYSPPALARKRSRAITEEVPLFDVERDVHVLFGEEEIDEDDDLLVQEIIVNAPKVPVFLEMIPRCDSVPPPPTAFRPRPVRSQTLVQKQAANTIQRVWRGSRARVEFAVLRRLKTYEAEKQSVMPTIRCKMAELRKRLDAMRERSASVDSEDEKNVEDDDFDWL</sequence>
<evidence type="ECO:0000313" key="4">
    <source>
        <dbReference type="Proteomes" id="UP000794436"/>
    </source>
</evidence>
<dbReference type="GO" id="GO:0003924">
    <property type="term" value="F:GTPase activity"/>
    <property type="evidence" value="ECO:0007669"/>
    <property type="project" value="InterPro"/>
</dbReference>
<accession>A0A8K1CMJ1</accession>
<protein>
    <submittedName>
        <fullName evidence="3">Uncharacterized protein</fullName>
    </submittedName>
</protein>
<dbReference type="InterPro" id="IPR001806">
    <property type="entry name" value="Small_GTPase"/>
</dbReference>
<organism evidence="3 4">
    <name type="scientific">Pythium oligandrum</name>
    <name type="common">Mycoparasitic fungus</name>
    <dbReference type="NCBI Taxonomy" id="41045"/>
    <lineage>
        <taxon>Eukaryota</taxon>
        <taxon>Sar</taxon>
        <taxon>Stramenopiles</taxon>
        <taxon>Oomycota</taxon>
        <taxon>Peronosporomycetes</taxon>
        <taxon>Pythiales</taxon>
        <taxon>Pythiaceae</taxon>
        <taxon>Pythium</taxon>
    </lineage>
</organism>
<dbReference type="PROSITE" id="PS51419">
    <property type="entry name" value="RAB"/>
    <property type="match status" value="1"/>
</dbReference>